<dbReference type="PANTHER" id="PTHR24359">
    <property type="entry name" value="SERINE/THREONINE-PROTEIN KINASE SBK1"/>
    <property type="match status" value="1"/>
</dbReference>
<dbReference type="Proteomes" id="UP001239795">
    <property type="component" value="Unassembled WGS sequence"/>
</dbReference>
<dbReference type="GO" id="GO:0004674">
    <property type="term" value="F:protein serine/threonine kinase activity"/>
    <property type="evidence" value="ECO:0007669"/>
    <property type="project" value="TreeGrafter"/>
</dbReference>
<accession>A0AAI9XDL7</accession>
<proteinExistence type="predicted"/>
<dbReference type="Pfam" id="PF00069">
    <property type="entry name" value="Pkinase"/>
    <property type="match status" value="1"/>
</dbReference>
<feature type="domain" description="Protein kinase" evidence="2">
    <location>
        <begin position="309"/>
        <end position="627"/>
    </location>
</feature>
<organism evidence="3 4">
    <name type="scientific">Colletotrichum melonis</name>
    <dbReference type="NCBI Taxonomy" id="1209925"/>
    <lineage>
        <taxon>Eukaryota</taxon>
        <taxon>Fungi</taxon>
        <taxon>Dikarya</taxon>
        <taxon>Ascomycota</taxon>
        <taxon>Pezizomycotina</taxon>
        <taxon>Sordariomycetes</taxon>
        <taxon>Hypocreomycetidae</taxon>
        <taxon>Glomerellales</taxon>
        <taxon>Glomerellaceae</taxon>
        <taxon>Colletotrichum</taxon>
        <taxon>Colletotrichum acutatum species complex</taxon>
    </lineage>
</organism>
<dbReference type="PROSITE" id="PS50011">
    <property type="entry name" value="PROTEIN_KINASE_DOM"/>
    <property type="match status" value="1"/>
</dbReference>
<reference evidence="3 4" key="1">
    <citation type="submission" date="2016-10" db="EMBL/GenBank/DDBJ databases">
        <title>The genome sequence of Colletotrichum fioriniae PJ7.</title>
        <authorList>
            <person name="Baroncelli R."/>
        </authorList>
    </citation>
    <scope>NUCLEOTIDE SEQUENCE [LARGE SCALE GENOMIC DNA]</scope>
    <source>
        <strain evidence="3">Col 31</strain>
    </source>
</reference>
<keyword evidence="4" id="KW-1185">Reference proteome</keyword>
<evidence type="ECO:0000256" key="1">
    <source>
        <dbReference type="SAM" id="MobiDB-lite"/>
    </source>
</evidence>
<dbReference type="InterPro" id="IPR000719">
    <property type="entry name" value="Prot_kinase_dom"/>
</dbReference>
<name>A0AAI9XDL7_9PEZI</name>
<feature type="region of interest" description="Disordered" evidence="1">
    <location>
        <begin position="631"/>
        <end position="672"/>
    </location>
</feature>
<protein>
    <submittedName>
        <fullName evidence="3">Protein kinase domain-containing protein</fullName>
    </submittedName>
</protein>
<dbReference type="PANTHER" id="PTHR24359:SF37">
    <property type="entry name" value="PROTEIN KINASE DOMAIN-CONTAINING PROTEIN"/>
    <property type="match status" value="1"/>
</dbReference>
<feature type="compositionally biased region" description="Polar residues" evidence="1">
    <location>
        <begin position="39"/>
        <end position="65"/>
    </location>
</feature>
<dbReference type="CDD" id="cd00180">
    <property type="entry name" value="PKc"/>
    <property type="match status" value="1"/>
</dbReference>
<evidence type="ECO:0000313" key="4">
    <source>
        <dbReference type="Proteomes" id="UP001239795"/>
    </source>
</evidence>
<comment type="caution">
    <text evidence="3">The sequence shown here is derived from an EMBL/GenBank/DDBJ whole genome shotgun (WGS) entry which is preliminary data.</text>
</comment>
<dbReference type="GO" id="GO:0005524">
    <property type="term" value="F:ATP binding"/>
    <property type="evidence" value="ECO:0007669"/>
    <property type="project" value="InterPro"/>
</dbReference>
<gene>
    <name evidence="3" type="ORF">CMEL01_09839</name>
</gene>
<dbReference type="EMBL" id="MLGG01000090">
    <property type="protein sequence ID" value="KAK1445596.1"/>
    <property type="molecule type" value="Genomic_DNA"/>
</dbReference>
<feature type="compositionally biased region" description="Polar residues" evidence="1">
    <location>
        <begin position="636"/>
        <end position="659"/>
    </location>
</feature>
<sequence>MADPLDSDGSLELGRAVSTTTPRVNIEIAAWKPDAAFSSNDHVTYPTQSHGNPLSRQSPTASSNPKLGLDIPDGVSAHTQNDRGYAAAVEVFNSLSPSSHGIPKSTEESDLKGIGSHLIHGTSTHSDTTVVASMSLEVSNCLTYYAGKEDGPDWLPVTDLLRIFTRGSVLQALQEVLPSEEPFGMTLQTYAGKICPDPDSDSSVGSRSLFAILVHLGKVEEIREFIDRDLTDDNLPFAKQPGAKDPIGRLYPKDLPVGELACWDFGSQWRPSDWTAFNTYQKKMRSPFFLLEDSRNKIPHYDLETGTVLPFIKDYGLRETTRYSQGNNDKTQYFAVKQLLPEQDNSQHSRESNFREEVRALTKIVSHSSHDHVIRLLATWKQGDTWSMLFPWAKSNLKEYWVRNRPLAMPESLQWLAAQCRGLAEGLQKIHRSPSEHATDFGIHGDIKPENILLFQNERYPDGILVISDFGFTRFHGRDTRSNKPAVGYSPTHRAPEVDMDLHHPISRSYDIWALGCVFLEFITWYLTGPDGVSTEFVKRRVRDDVGAYPIRFDKFFNMRVFADGKKEAEVKASVLKWIDELRDKHNCGQYFKEFLAFIRRDMLSVDPKGRAKCDKVATELRTLEFLCGGKETESSEGPSASEAKSSSPTRSRYAQHQARNPDPCLTSPTRGQKCDETWGLWSQRWSNSSKDQGKPSESMTNIAAAFPVQNERPYEPAQDNEVLDTIVSVRGAEISSADIDGPSPVVNSTRSDLHCQPQPSLDQTTTKRTTPLPNLRLRLDIKHQTTAYRHSTTTDSDETRAAEALAELQNDPRDKCSDPVGLHSPHHHNQVREGDKFVLKAMLKWCFPCSKP</sequence>
<dbReference type="SMART" id="SM00220">
    <property type="entry name" value="S_TKc"/>
    <property type="match status" value="1"/>
</dbReference>
<dbReference type="Gene3D" id="1.10.510.10">
    <property type="entry name" value="Transferase(Phosphotransferase) domain 1"/>
    <property type="match status" value="1"/>
</dbReference>
<dbReference type="SUPFAM" id="SSF56112">
    <property type="entry name" value="Protein kinase-like (PK-like)"/>
    <property type="match status" value="1"/>
</dbReference>
<keyword evidence="3" id="KW-0418">Kinase</keyword>
<dbReference type="InterPro" id="IPR011009">
    <property type="entry name" value="Kinase-like_dom_sf"/>
</dbReference>
<evidence type="ECO:0000259" key="2">
    <source>
        <dbReference type="PROSITE" id="PS50011"/>
    </source>
</evidence>
<dbReference type="AlphaFoldDB" id="A0AAI9XDL7"/>
<keyword evidence="3" id="KW-0808">Transferase</keyword>
<feature type="region of interest" description="Disordered" evidence="1">
    <location>
        <begin position="739"/>
        <end position="769"/>
    </location>
</feature>
<feature type="region of interest" description="Disordered" evidence="1">
    <location>
        <begin position="39"/>
        <end position="72"/>
    </location>
</feature>
<evidence type="ECO:0000313" key="3">
    <source>
        <dbReference type="EMBL" id="KAK1445596.1"/>
    </source>
</evidence>